<sequence>MLQYNSNSCHLDDGMDEQTNLNRPFGDKDDLTEVLPDARFVTVQRWYQYISISLIFISCISILAGIITVNVVADEPLLTFFTGSPIWTGAVGLIAGALVFVDWRNMNQNGPPLTTSTLVLLHFMFEMLCAAFCLFMTVWNATGCMSEIAIQKSCHTDRPSNMSTAIADYIICIFLLLNSLIIPIFVIINRNIFGSKTIDERLKEIEARLQIRMNDMQTEASLRRPCTYDTVY</sequence>
<feature type="transmembrane region" description="Helical" evidence="1">
    <location>
        <begin position="113"/>
        <end position="139"/>
    </location>
</feature>
<keyword evidence="1" id="KW-0472">Membrane</keyword>
<feature type="transmembrane region" description="Helical" evidence="1">
    <location>
        <begin position="166"/>
        <end position="188"/>
    </location>
</feature>
<reference evidence="2 3" key="1">
    <citation type="submission" date="2024-01" db="EMBL/GenBank/DDBJ databases">
        <title>The genome of the rayed Mediterranean limpet Patella caerulea (Linnaeus, 1758).</title>
        <authorList>
            <person name="Anh-Thu Weber A."/>
            <person name="Halstead-Nussloch G."/>
        </authorList>
    </citation>
    <scope>NUCLEOTIDE SEQUENCE [LARGE SCALE GENOMIC DNA]</scope>
    <source>
        <strain evidence="2">AATW-2023a</strain>
        <tissue evidence="2">Whole specimen</tissue>
    </source>
</reference>
<keyword evidence="1" id="KW-0812">Transmembrane</keyword>
<feature type="transmembrane region" description="Helical" evidence="1">
    <location>
        <begin position="78"/>
        <end position="101"/>
    </location>
</feature>
<name>A0AAN8KIU8_PATCE</name>
<organism evidence="2 3">
    <name type="scientific">Patella caerulea</name>
    <name type="common">Rayed Mediterranean limpet</name>
    <dbReference type="NCBI Taxonomy" id="87958"/>
    <lineage>
        <taxon>Eukaryota</taxon>
        <taxon>Metazoa</taxon>
        <taxon>Spiralia</taxon>
        <taxon>Lophotrochozoa</taxon>
        <taxon>Mollusca</taxon>
        <taxon>Gastropoda</taxon>
        <taxon>Patellogastropoda</taxon>
        <taxon>Patelloidea</taxon>
        <taxon>Patellidae</taxon>
        <taxon>Patella</taxon>
    </lineage>
</organism>
<dbReference type="Proteomes" id="UP001347796">
    <property type="component" value="Unassembled WGS sequence"/>
</dbReference>
<accession>A0AAN8KIU8</accession>
<keyword evidence="3" id="KW-1185">Reference proteome</keyword>
<evidence type="ECO:0000313" key="3">
    <source>
        <dbReference type="Proteomes" id="UP001347796"/>
    </source>
</evidence>
<comment type="caution">
    <text evidence="2">The sequence shown here is derived from an EMBL/GenBank/DDBJ whole genome shotgun (WGS) entry which is preliminary data.</text>
</comment>
<gene>
    <name evidence="2" type="ORF">SNE40_001499</name>
</gene>
<dbReference type="EMBL" id="JAZGQO010000001">
    <property type="protein sequence ID" value="KAK6196237.1"/>
    <property type="molecule type" value="Genomic_DNA"/>
</dbReference>
<evidence type="ECO:0000313" key="2">
    <source>
        <dbReference type="EMBL" id="KAK6196237.1"/>
    </source>
</evidence>
<feature type="transmembrane region" description="Helical" evidence="1">
    <location>
        <begin position="49"/>
        <end position="72"/>
    </location>
</feature>
<dbReference type="AlphaFoldDB" id="A0AAN8KIU8"/>
<keyword evidence="1" id="KW-1133">Transmembrane helix</keyword>
<evidence type="ECO:0000256" key="1">
    <source>
        <dbReference type="SAM" id="Phobius"/>
    </source>
</evidence>
<protein>
    <submittedName>
        <fullName evidence="2">Uncharacterized protein</fullName>
    </submittedName>
</protein>
<proteinExistence type="predicted"/>